<gene>
    <name evidence="3" type="ORF">EM808_06880</name>
</gene>
<dbReference type="GO" id="GO:0005886">
    <property type="term" value="C:plasma membrane"/>
    <property type="evidence" value="ECO:0007669"/>
    <property type="project" value="UniProtKB-SubCell"/>
</dbReference>
<comment type="subcellular location">
    <subcellularLocation>
        <location evidence="1">Cell membrane</location>
        <topology evidence="1">Multi-pass membrane protein</topology>
    </subcellularLocation>
</comment>
<feature type="transmembrane region" description="Helical" evidence="2">
    <location>
        <begin position="253"/>
        <end position="272"/>
    </location>
</feature>
<keyword evidence="4" id="KW-1185">Reference proteome</keyword>
<dbReference type="InterPro" id="IPR011701">
    <property type="entry name" value="MFS"/>
</dbReference>
<feature type="transmembrane region" description="Helical" evidence="2">
    <location>
        <begin position="141"/>
        <end position="165"/>
    </location>
</feature>
<feature type="transmembrane region" description="Helical" evidence="2">
    <location>
        <begin position="353"/>
        <end position="373"/>
    </location>
</feature>
<keyword evidence="2" id="KW-0812">Transmembrane</keyword>
<evidence type="ECO:0000256" key="1">
    <source>
        <dbReference type="ARBA" id="ARBA00004651"/>
    </source>
</evidence>
<dbReference type="Pfam" id="PF07690">
    <property type="entry name" value="MFS_1"/>
    <property type="match status" value="1"/>
</dbReference>
<feature type="transmembrane region" description="Helical" evidence="2">
    <location>
        <begin position="284"/>
        <end position="303"/>
    </location>
</feature>
<proteinExistence type="predicted"/>
<feature type="transmembrane region" description="Helical" evidence="2">
    <location>
        <begin position="309"/>
        <end position="333"/>
    </location>
</feature>
<dbReference type="AlphaFoldDB" id="A0A3S2TVG3"/>
<dbReference type="SUPFAM" id="SSF103473">
    <property type="entry name" value="MFS general substrate transporter"/>
    <property type="match status" value="1"/>
</dbReference>
<evidence type="ECO:0000313" key="3">
    <source>
        <dbReference type="EMBL" id="RVT65227.1"/>
    </source>
</evidence>
<name>A0A3S2TVG3_9BACI</name>
<keyword evidence="2" id="KW-1133">Transmembrane helix</keyword>
<keyword evidence="2" id="KW-0472">Membrane</keyword>
<dbReference type="Gene3D" id="1.20.1250.20">
    <property type="entry name" value="MFS general substrate transporter like domains"/>
    <property type="match status" value="1"/>
</dbReference>
<feature type="transmembrane region" description="Helical" evidence="2">
    <location>
        <begin position="81"/>
        <end position="101"/>
    </location>
</feature>
<evidence type="ECO:0000313" key="4">
    <source>
        <dbReference type="Proteomes" id="UP000288024"/>
    </source>
</evidence>
<accession>A0A3S2TVG3</accession>
<feature type="transmembrane region" description="Helical" evidence="2">
    <location>
        <begin position="54"/>
        <end position="74"/>
    </location>
</feature>
<reference evidence="3 4" key="1">
    <citation type="submission" date="2019-01" db="EMBL/GenBank/DDBJ databases">
        <title>Bacillus sp. M5HDSG1-1, whole genome shotgun sequence.</title>
        <authorList>
            <person name="Tuo L."/>
        </authorList>
    </citation>
    <scope>NUCLEOTIDE SEQUENCE [LARGE SCALE GENOMIC DNA]</scope>
    <source>
        <strain evidence="3 4">M5HDSG1-1</strain>
    </source>
</reference>
<sequence>MMKLGKLIGDIKYTKELGLLLTIGGLYSLSVALSNTFVNIFLWKQSGEFKDLGLYNMAIIVFQLITFTLAGRWAKKIDRVIVFRIGVIFLAIFYLTVLFIGDNASTFLLLLGCLLGIGNGFYWLAFNVLTFEVTEPDTRDFFNGFLGILGSVAGMVGPMLAGYIISTLTKTTGYTIIFGISLGLFSLAVVLSFFQKRRPASGQYLLKRIIEERKNNLNWKLITNAHFFQGMREGTYAFVITVFVFIATGSEMALGTFGLINSGISFLAYYIVSRSIKNERRSKSILVGGILLFLSIFIIVFDFSYIRLLIYSGIIAIAYPLILVPYTSLTYDVIGRGWNAGEMRIEYIVVRELYLNFGRLVSVLVFITGVMIFNPEKSIPVMLFILGCGHSVIYFFARKIKLSPAPPLHGQE</sequence>
<organism evidence="3 4">
    <name type="scientific">Niallia taxi</name>
    <dbReference type="NCBI Taxonomy" id="2499688"/>
    <lineage>
        <taxon>Bacteria</taxon>
        <taxon>Bacillati</taxon>
        <taxon>Bacillota</taxon>
        <taxon>Bacilli</taxon>
        <taxon>Bacillales</taxon>
        <taxon>Bacillaceae</taxon>
        <taxon>Niallia</taxon>
    </lineage>
</organism>
<dbReference type="InterPro" id="IPR036259">
    <property type="entry name" value="MFS_trans_sf"/>
</dbReference>
<feature type="transmembrane region" description="Helical" evidence="2">
    <location>
        <begin position="107"/>
        <end position="129"/>
    </location>
</feature>
<dbReference type="Proteomes" id="UP000288024">
    <property type="component" value="Unassembled WGS sequence"/>
</dbReference>
<dbReference type="PANTHER" id="PTHR23526">
    <property type="entry name" value="INTEGRAL MEMBRANE TRANSPORT PROTEIN-RELATED"/>
    <property type="match status" value="1"/>
</dbReference>
<protein>
    <submittedName>
        <fullName evidence="3">MFS transporter</fullName>
    </submittedName>
</protein>
<dbReference type="PANTHER" id="PTHR23526:SF2">
    <property type="entry name" value="MAJOR FACILITATOR SUPERFAMILY (MFS) PROFILE DOMAIN-CONTAINING PROTEIN"/>
    <property type="match status" value="1"/>
</dbReference>
<dbReference type="EMBL" id="RZTZ01000002">
    <property type="protein sequence ID" value="RVT65227.1"/>
    <property type="molecule type" value="Genomic_DNA"/>
</dbReference>
<dbReference type="InterPro" id="IPR052528">
    <property type="entry name" value="Sugar_transport-like"/>
</dbReference>
<dbReference type="GO" id="GO:0022857">
    <property type="term" value="F:transmembrane transporter activity"/>
    <property type="evidence" value="ECO:0007669"/>
    <property type="project" value="InterPro"/>
</dbReference>
<feature type="transmembrane region" description="Helical" evidence="2">
    <location>
        <begin position="230"/>
        <end position="247"/>
    </location>
</feature>
<feature type="transmembrane region" description="Helical" evidence="2">
    <location>
        <begin position="379"/>
        <end position="397"/>
    </location>
</feature>
<feature type="transmembrane region" description="Helical" evidence="2">
    <location>
        <begin position="20"/>
        <end position="42"/>
    </location>
</feature>
<comment type="caution">
    <text evidence="3">The sequence shown here is derived from an EMBL/GenBank/DDBJ whole genome shotgun (WGS) entry which is preliminary data.</text>
</comment>
<feature type="transmembrane region" description="Helical" evidence="2">
    <location>
        <begin position="171"/>
        <end position="194"/>
    </location>
</feature>
<evidence type="ECO:0000256" key="2">
    <source>
        <dbReference type="SAM" id="Phobius"/>
    </source>
</evidence>